<name>A0A409VWR9_9AGAR</name>
<evidence type="ECO:0000313" key="1">
    <source>
        <dbReference type="EMBL" id="PPQ70683.1"/>
    </source>
</evidence>
<proteinExistence type="predicted"/>
<accession>A0A409VWR9</accession>
<organism evidence="1 2">
    <name type="scientific">Gymnopilus dilepis</name>
    <dbReference type="NCBI Taxonomy" id="231916"/>
    <lineage>
        <taxon>Eukaryota</taxon>
        <taxon>Fungi</taxon>
        <taxon>Dikarya</taxon>
        <taxon>Basidiomycota</taxon>
        <taxon>Agaricomycotina</taxon>
        <taxon>Agaricomycetes</taxon>
        <taxon>Agaricomycetidae</taxon>
        <taxon>Agaricales</taxon>
        <taxon>Agaricineae</taxon>
        <taxon>Hymenogastraceae</taxon>
        <taxon>Gymnopilus</taxon>
    </lineage>
</organism>
<dbReference type="EMBL" id="NHYE01005532">
    <property type="protein sequence ID" value="PPQ70683.1"/>
    <property type="molecule type" value="Genomic_DNA"/>
</dbReference>
<sequence length="149" mass="15984">MTLSFLSDAKCCMRSSLPRSIVTLTTRIVSIVDQVAEELVVFSGFNTVFLASTPRSNAPGSISKPLEGHGRPTLLPTTKPLSCVVTLIALNLSVSVSSGVAERMSSFLSPPSASSIILASFPSLQFFIAASPLVFTKRMCQWSLEHIHL</sequence>
<dbReference type="InParanoid" id="A0A409VWR9"/>
<dbReference type="Proteomes" id="UP000284706">
    <property type="component" value="Unassembled WGS sequence"/>
</dbReference>
<dbReference type="AlphaFoldDB" id="A0A409VWR9"/>
<keyword evidence="2" id="KW-1185">Reference proteome</keyword>
<comment type="caution">
    <text evidence="1">The sequence shown here is derived from an EMBL/GenBank/DDBJ whole genome shotgun (WGS) entry which is preliminary data.</text>
</comment>
<protein>
    <submittedName>
        <fullName evidence="1">Uncharacterized protein</fullName>
    </submittedName>
</protein>
<evidence type="ECO:0000313" key="2">
    <source>
        <dbReference type="Proteomes" id="UP000284706"/>
    </source>
</evidence>
<reference evidence="1 2" key="1">
    <citation type="journal article" date="2018" name="Evol. Lett.">
        <title>Horizontal gene cluster transfer increased hallucinogenic mushroom diversity.</title>
        <authorList>
            <person name="Reynolds H.T."/>
            <person name="Vijayakumar V."/>
            <person name="Gluck-Thaler E."/>
            <person name="Korotkin H.B."/>
            <person name="Matheny P.B."/>
            <person name="Slot J.C."/>
        </authorList>
    </citation>
    <scope>NUCLEOTIDE SEQUENCE [LARGE SCALE GENOMIC DNA]</scope>
    <source>
        <strain evidence="1 2">SRW20</strain>
    </source>
</reference>
<gene>
    <name evidence="1" type="ORF">CVT26_014622</name>
</gene>